<evidence type="ECO:0008006" key="10">
    <source>
        <dbReference type="Google" id="ProtNLM"/>
    </source>
</evidence>
<comment type="subcellular location">
    <subcellularLocation>
        <location evidence="1">Periplasm</location>
    </subcellularLocation>
</comment>
<dbReference type="Gene3D" id="3.40.30.10">
    <property type="entry name" value="Glutaredoxin"/>
    <property type="match status" value="1"/>
</dbReference>
<gene>
    <name evidence="9" type="ORF">LCGC14_0030240</name>
</gene>
<dbReference type="SUPFAM" id="SSF54423">
    <property type="entry name" value="DsbC/DsbG N-terminal domain-like"/>
    <property type="match status" value="1"/>
</dbReference>
<dbReference type="EMBL" id="LAZR01000006">
    <property type="protein sequence ID" value="KKO09531.1"/>
    <property type="molecule type" value="Genomic_DNA"/>
</dbReference>
<evidence type="ECO:0000256" key="1">
    <source>
        <dbReference type="ARBA" id="ARBA00004418"/>
    </source>
</evidence>
<dbReference type="Pfam" id="PF13098">
    <property type="entry name" value="Thioredoxin_2"/>
    <property type="match status" value="1"/>
</dbReference>
<dbReference type="SUPFAM" id="SSF52833">
    <property type="entry name" value="Thioredoxin-like"/>
    <property type="match status" value="1"/>
</dbReference>
<comment type="caution">
    <text evidence="9">The sequence shown here is derived from an EMBL/GenBank/DDBJ whole genome shotgun (WGS) entry which is preliminary data.</text>
</comment>
<comment type="similarity">
    <text evidence="2">Belongs to the thioredoxin family. DsbC subfamily.</text>
</comment>
<dbReference type="InterPro" id="IPR018950">
    <property type="entry name" value="DiS-bond_isomerase_DsbC/G_N"/>
</dbReference>
<keyword evidence="6" id="KW-0676">Redox-active center</keyword>
<evidence type="ECO:0000313" key="9">
    <source>
        <dbReference type="EMBL" id="KKO09531.1"/>
    </source>
</evidence>
<keyword evidence="4" id="KW-0574">Periplasm</keyword>
<accession>A0A0F9VWW3</accession>
<name>A0A0F9VWW3_9ZZZZ</name>
<dbReference type="InterPro" id="IPR051470">
    <property type="entry name" value="Thiol:disulfide_interchange"/>
</dbReference>
<evidence type="ECO:0000256" key="4">
    <source>
        <dbReference type="ARBA" id="ARBA00022764"/>
    </source>
</evidence>
<evidence type="ECO:0000259" key="8">
    <source>
        <dbReference type="Pfam" id="PF13098"/>
    </source>
</evidence>
<dbReference type="Gene3D" id="3.10.450.70">
    <property type="entry name" value="Disulphide bond isomerase, DsbC/G, N-terminal"/>
    <property type="match status" value="1"/>
</dbReference>
<organism evidence="9">
    <name type="scientific">marine sediment metagenome</name>
    <dbReference type="NCBI Taxonomy" id="412755"/>
    <lineage>
        <taxon>unclassified sequences</taxon>
        <taxon>metagenomes</taxon>
        <taxon>ecological metagenomes</taxon>
    </lineage>
</organism>
<dbReference type="AlphaFoldDB" id="A0A0F9VWW3"/>
<dbReference type="PANTHER" id="PTHR35272:SF3">
    <property type="entry name" value="THIOL:DISULFIDE INTERCHANGE PROTEIN DSBC"/>
    <property type="match status" value="1"/>
</dbReference>
<evidence type="ECO:0000259" key="7">
    <source>
        <dbReference type="Pfam" id="PF10411"/>
    </source>
</evidence>
<dbReference type="InterPro" id="IPR033954">
    <property type="entry name" value="DiS-bond_Isoase_DsbC/G"/>
</dbReference>
<protein>
    <recommendedName>
        <fullName evidence="10">Thiol:disulfide interchange protein</fullName>
    </recommendedName>
</protein>
<evidence type="ECO:0000256" key="3">
    <source>
        <dbReference type="ARBA" id="ARBA00022729"/>
    </source>
</evidence>
<reference evidence="9" key="1">
    <citation type="journal article" date="2015" name="Nature">
        <title>Complex archaea that bridge the gap between prokaryotes and eukaryotes.</title>
        <authorList>
            <person name="Spang A."/>
            <person name="Saw J.H."/>
            <person name="Jorgensen S.L."/>
            <person name="Zaremba-Niedzwiedzka K."/>
            <person name="Martijn J."/>
            <person name="Lind A.E."/>
            <person name="van Eijk R."/>
            <person name="Schleper C."/>
            <person name="Guy L."/>
            <person name="Ettema T.J."/>
        </authorList>
    </citation>
    <scope>NUCLEOTIDE SEQUENCE</scope>
</reference>
<proteinExistence type="inferred from homology"/>
<dbReference type="Pfam" id="PF10411">
    <property type="entry name" value="DsbC_N"/>
    <property type="match status" value="1"/>
</dbReference>
<evidence type="ECO:0000256" key="6">
    <source>
        <dbReference type="ARBA" id="ARBA00023284"/>
    </source>
</evidence>
<dbReference type="GO" id="GO:0042597">
    <property type="term" value="C:periplasmic space"/>
    <property type="evidence" value="ECO:0007669"/>
    <property type="project" value="UniProtKB-SubCell"/>
</dbReference>
<dbReference type="NCBIfam" id="NF008129">
    <property type="entry name" value="PRK10877.1"/>
    <property type="match status" value="1"/>
</dbReference>
<sequence>MRLKQIAIGLLVLCTGNVWADAEDVIRASLAKLNLEVPAGAISETPISGLYQVQMASGRLLYASADGNYMVQGAIFDVSGEQPRNLTAEAEARGIAIALQAIPASELITFSPAEPKTHVTIFTDVDCGYCRKLHSEVEELNELGIEVRYAAFPRSGMGSETASTMESVWCADDPNAAMTRAKQGKSIKAATCDNPVAKHFDLGRQFGVQGTPAIFMANGTLVPGYKPAKQLAEEALANQ</sequence>
<dbReference type="CDD" id="cd03020">
    <property type="entry name" value="DsbA_DsbC_DsbG"/>
    <property type="match status" value="1"/>
</dbReference>
<dbReference type="PANTHER" id="PTHR35272">
    <property type="entry name" value="THIOL:DISULFIDE INTERCHANGE PROTEIN DSBC-RELATED"/>
    <property type="match status" value="1"/>
</dbReference>
<evidence type="ECO:0000256" key="2">
    <source>
        <dbReference type="ARBA" id="ARBA00009813"/>
    </source>
</evidence>
<feature type="domain" description="Thioredoxin-like fold" evidence="8">
    <location>
        <begin position="116"/>
        <end position="233"/>
    </location>
</feature>
<keyword evidence="3" id="KW-0732">Signal</keyword>
<dbReference type="InterPro" id="IPR009094">
    <property type="entry name" value="DiS-bond_isomerase_DsbC/G_N_sf"/>
</dbReference>
<dbReference type="InterPro" id="IPR036249">
    <property type="entry name" value="Thioredoxin-like_sf"/>
</dbReference>
<feature type="domain" description="Disulphide bond isomerase DsbC/G N-terminal" evidence="7">
    <location>
        <begin position="21"/>
        <end position="88"/>
    </location>
</feature>
<evidence type="ECO:0000256" key="5">
    <source>
        <dbReference type="ARBA" id="ARBA00023157"/>
    </source>
</evidence>
<dbReference type="InterPro" id="IPR012336">
    <property type="entry name" value="Thioredoxin-like_fold"/>
</dbReference>
<keyword evidence="5" id="KW-1015">Disulfide bond</keyword>